<feature type="transmembrane region" description="Helical" evidence="1">
    <location>
        <begin position="125"/>
        <end position="148"/>
    </location>
</feature>
<dbReference type="InterPro" id="IPR021509">
    <property type="entry name" value="DUF3169"/>
</dbReference>
<dbReference type="EMBL" id="QXUI01000004">
    <property type="protein sequence ID" value="RIM92529.1"/>
    <property type="molecule type" value="Genomic_DNA"/>
</dbReference>
<keyword evidence="1" id="KW-1133">Transmembrane helix</keyword>
<feature type="transmembrane region" description="Helical" evidence="1">
    <location>
        <begin position="212"/>
        <end position="232"/>
    </location>
</feature>
<evidence type="ECO:0000313" key="3">
    <source>
        <dbReference type="Proteomes" id="UP000285579"/>
    </source>
</evidence>
<dbReference type="InterPro" id="IPR036259">
    <property type="entry name" value="MFS_trans_sf"/>
</dbReference>
<accession>A0AAQ0LZ32</accession>
<keyword evidence="1" id="KW-0472">Membrane</keyword>
<organism evidence="2 3">
    <name type="scientific">Staphylococcus xylosus</name>
    <dbReference type="NCBI Taxonomy" id="1288"/>
    <lineage>
        <taxon>Bacteria</taxon>
        <taxon>Bacillati</taxon>
        <taxon>Bacillota</taxon>
        <taxon>Bacilli</taxon>
        <taxon>Bacillales</taxon>
        <taxon>Staphylococcaceae</taxon>
        <taxon>Staphylococcus</taxon>
    </lineage>
</organism>
<proteinExistence type="predicted"/>
<comment type="caution">
    <text evidence="2">The sequence shown here is derived from an EMBL/GenBank/DDBJ whole genome shotgun (WGS) entry which is preliminary data.</text>
</comment>
<name>A0AAQ0LZ32_STAXY</name>
<evidence type="ECO:0000313" key="2">
    <source>
        <dbReference type="EMBL" id="RIM92529.1"/>
    </source>
</evidence>
<reference evidence="2 3" key="1">
    <citation type="journal article" date="2016" name="Front. Microbiol.">
        <title>Comprehensive Phylogenetic Analysis of Bovine Non-aureus Staphylococci Species Based on Whole-Genome Sequencing.</title>
        <authorList>
            <person name="Naushad S."/>
            <person name="Barkema H.W."/>
            <person name="Luby C."/>
            <person name="Condas L.A."/>
            <person name="Nobrega D.B."/>
            <person name="Carson D.A."/>
            <person name="De Buck J."/>
        </authorList>
    </citation>
    <scope>NUCLEOTIDE SEQUENCE [LARGE SCALE GENOMIC DNA]</scope>
    <source>
        <strain evidence="2 3">SNUC 1349</strain>
    </source>
</reference>
<evidence type="ECO:0000256" key="1">
    <source>
        <dbReference type="SAM" id="Phobius"/>
    </source>
</evidence>
<dbReference type="RefSeq" id="WP_119555047.1">
    <property type="nucleotide sequence ID" value="NZ_QXTZ01000001.1"/>
</dbReference>
<dbReference type="Gene3D" id="1.20.1250.20">
    <property type="entry name" value="MFS general substrate transporter like domains"/>
    <property type="match status" value="1"/>
</dbReference>
<dbReference type="SUPFAM" id="SSF103473">
    <property type="entry name" value="MFS general substrate transporter"/>
    <property type="match status" value="1"/>
</dbReference>
<feature type="transmembrane region" description="Helical" evidence="1">
    <location>
        <begin position="42"/>
        <end position="62"/>
    </location>
</feature>
<gene>
    <name evidence="2" type="ORF">BU104_07795</name>
</gene>
<keyword evidence="1" id="KW-0812">Transmembrane</keyword>
<dbReference type="Pfam" id="PF11368">
    <property type="entry name" value="DUF3169"/>
    <property type="match status" value="1"/>
</dbReference>
<feature type="transmembrane region" description="Helical" evidence="1">
    <location>
        <begin position="187"/>
        <end position="206"/>
    </location>
</feature>
<feature type="transmembrane region" description="Helical" evidence="1">
    <location>
        <begin position="7"/>
        <end position="30"/>
    </location>
</feature>
<dbReference type="Proteomes" id="UP000285579">
    <property type="component" value="Unassembled WGS sequence"/>
</dbReference>
<protein>
    <submittedName>
        <fullName evidence="2">DUF3169 family protein</fullName>
    </submittedName>
</protein>
<dbReference type="AlphaFoldDB" id="A0AAQ0LZ32"/>
<feature type="transmembrane region" description="Helical" evidence="1">
    <location>
        <begin position="100"/>
        <end position="119"/>
    </location>
</feature>
<sequence length="239" mass="27225">MKVGRYLLFILLGCIVGGVISSTISVMKYTKLFSNITISENSLIIVTIIASVINIILIFVLHKVQRDAIKFKSKTNQSLEDTQADLFEKNANIKFLRSNFIYYIQMSVSFITILIYTVSNNTSEMSVFYAIIPFLITIIPSLMVGFFARKFDSRYPKQGEAQYTEKVFKIMDEGERHITLVSMFKTYHINLVLIIIGVVLLGAFSIRTGINQSIGLLILIVLFVYNAFGYTLKVNKFYK</sequence>